<proteinExistence type="predicted"/>
<evidence type="ECO:0000313" key="1">
    <source>
        <dbReference type="EMBL" id="GCC43385.1"/>
    </source>
</evidence>
<name>A0A401TL55_CHIPU</name>
<gene>
    <name evidence="1" type="ORF">chiPu_0027585</name>
</gene>
<dbReference type="Proteomes" id="UP000287033">
    <property type="component" value="Unassembled WGS sequence"/>
</dbReference>
<organism evidence="1 2">
    <name type="scientific">Chiloscyllium punctatum</name>
    <name type="common">Brownbanded bambooshark</name>
    <name type="synonym">Hemiscyllium punctatum</name>
    <dbReference type="NCBI Taxonomy" id="137246"/>
    <lineage>
        <taxon>Eukaryota</taxon>
        <taxon>Metazoa</taxon>
        <taxon>Chordata</taxon>
        <taxon>Craniata</taxon>
        <taxon>Vertebrata</taxon>
        <taxon>Chondrichthyes</taxon>
        <taxon>Elasmobranchii</taxon>
        <taxon>Galeomorphii</taxon>
        <taxon>Galeoidea</taxon>
        <taxon>Orectolobiformes</taxon>
        <taxon>Hemiscylliidae</taxon>
        <taxon>Chiloscyllium</taxon>
    </lineage>
</organism>
<sequence length="37" mass="4189">MYGVRSANVPSYCAWRYGVRNDSVIEGSENVQSYCAR</sequence>
<dbReference type="AlphaFoldDB" id="A0A401TL55"/>
<accession>A0A401TL55</accession>
<comment type="caution">
    <text evidence="1">The sequence shown here is derived from an EMBL/GenBank/DDBJ whole genome shotgun (WGS) entry which is preliminary data.</text>
</comment>
<protein>
    <submittedName>
        <fullName evidence="1">Uncharacterized protein</fullName>
    </submittedName>
</protein>
<reference evidence="1 2" key="1">
    <citation type="journal article" date="2018" name="Nat. Ecol. Evol.">
        <title>Shark genomes provide insights into elasmobranch evolution and the origin of vertebrates.</title>
        <authorList>
            <person name="Hara Y"/>
            <person name="Yamaguchi K"/>
            <person name="Onimaru K"/>
            <person name="Kadota M"/>
            <person name="Koyanagi M"/>
            <person name="Keeley SD"/>
            <person name="Tatsumi K"/>
            <person name="Tanaka K"/>
            <person name="Motone F"/>
            <person name="Kageyama Y"/>
            <person name="Nozu R"/>
            <person name="Adachi N"/>
            <person name="Nishimura O"/>
            <person name="Nakagawa R"/>
            <person name="Tanegashima C"/>
            <person name="Kiyatake I"/>
            <person name="Matsumoto R"/>
            <person name="Murakumo K"/>
            <person name="Nishida K"/>
            <person name="Terakita A"/>
            <person name="Kuratani S"/>
            <person name="Sato K"/>
            <person name="Hyodo S Kuraku.S."/>
        </authorList>
    </citation>
    <scope>NUCLEOTIDE SEQUENCE [LARGE SCALE GENOMIC DNA]</scope>
</reference>
<keyword evidence="2" id="KW-1185">Reference proteome</keyword>
<evidence type="ECO:0000313" key="2">
    <source>
        <dbReference type="Proteomes" id="UP000287033"/>
    </source>
</evidence>
<feature type="non-terminal residue" evidence="1">
    <location>
        <position position="37"/>
    </location>
</feature>
<dbReference type="EMBL" id="BEZZ01108047">
    <property type="protein sequence ID" value="GCC43385.1"/>
    <property type="molecule type" value="Genomic_DNA"/>
</dbReference>